<dbReference type="OrthoDB" id="6938952at2759"/>
<evidence type="ECO:0000313" key="2">
    <source>
        <dbReference type="Proteomes" id="UP000838756"/>
    </source>
</evidence>
<gene>
    <name evidence="1" type="primary">jg320</name>
    <name evidence="1" type="ORF">PAEG_LOCUS1218</name>
</gene>
<keyword evidence="2" id="KW-1185">Reference proteome</keyword>
<dbReference type="AlphaFoldDB" id="A0A8S4QFW6"/>
<organism evidence="1 2">
    <name type="scientific">Pararge aegeria aegeria</name>
    <dbReference type="NCBI Taxonomy" id="348720"/>
    <lineage>
        <taxon>Eukaryota</taxon>
        <taxon>Metazoa</taxon>
        <taxon>Ecdysozoa</taxon>
        <taxon>Arthropoda</taxon>
        <taxon>Hexapoda</taxon>
        <taxon>Insecta</taxon>
        <taxon>Pterygota</taxon>
        <taxon>Neoptera</taxon>
        <taxon>Endopterygota</taxon>
        <taxon>Lepidoptera</taxon>
        <taxon>Glossata</taxon>
        <taxon>Ditrysia</taxon>
        <taxon>Papilionoidea</taxon>
        <taxon>Nymphalidae</taxon>
        <taxon>Satyrinae</taxon>
        <taxon>Satyrini</taxon>
        <taxon>Parargina</taxon>
        <taxon>Pararge</taxon>
    </lineage>
</organism>
<dbReference type="Proteomes" id="UP000838756">
    <property type="component" value="Unassembled WGS sequence"/>
</dbReference>
<reference evidence="1" key="1">
    <citation type="submission" date="2022-03" db="EMBL/GenBank/DDBJ databases">
        <authorList>
            <person name="Lindestad O."/>
        </authorList>
    </citation>
    <scope>NUCLEOTIDE SEQUENCE</scope>
</reference>
<evidence type="ECO:0000313" key="1">
    <source>
        <dbReference type="EMBL" id="CAH2208667.1"/>
    </source>
</evidence>
<dbReference type="EMBL" id="CAKXAJ010004225">
    <property type="protein sequence ID" value="CAH2208667.1"/>
    <property type="molecule type" value="Genomic_DNA"/>
</dbReference>
<protein>
    <submittedName>
        <fullName evidence="1">Jg320 protein</fullName>
    </submittedName>
</protein>
<name>A0A8S4QFW6_9NEOP</name>
<sequence>MVFIIVWLADNTHVRVVILIIIIDGSLRDQIRNEEIRRKTRVTDVAQRVAKLKWQWRTDGRWGFKLEWNPAPVSAALVNPQLGGQTTSNESRGAIGYKRPKIVDFGTSYKTPM</sequence>
<accession>A0A8S4QFW6</accession>
<proteinExistence type="predicted"/>
<comment type="caution">
    <text evidence="1">The sequence shown here is derived from an EMBL/GenBank/DDBJ whole genome shotgun (WGS) entry which is preliminary data.</text>
</comment>